<name>A0AAE0UEC6_SORBR</name>
<dbReference type="Pfam" id="PF06985">
    <property type="entry name" value="HET"/>
    <property type="match status" value="1"/>
</dbReference>
<dbReference type="AlphaFoldDB" id="A0AAE0UEC6"/>
<protein>
    <submittedName>
        <fullName evidence="3">Heterokaryon incompatibility protein-domain-containing protein</fullName>
    </submittedName>
</protein>
<feature type="domain" description="Heterokaryon incompatibility" evidence="2">
    <location>
        <begin position="205"/>
        <end position="350"/>
    </location>
</feature>
<evidence type="ECO:0000313" key="3">
    <source>
        <dbReference type="EMBL" id="KAK3401106.1"/>
    </source>
</evidence>
<gene>
    <name evidence="3" type="ORF">B0T20DRAFT_467823</name>
</gene>
<organism evidence="3 4">
    <name type="scientific">Sordaria brevicollis</name>
    <dbReference type="NCBI Taxonomy" id="83679"/>
    <lineage>
        <taxon>Eukaryota</taxon>
        <taxon>Fungi</taxon>
        <taxon>Dikarya</taxon>
        <taxon>Ascomycota</taxon>
        <taxon>Pezizomycotina</taxon>
        <taxon>Sordariomycetes</taxon>
        <taxon>Sordariomycetidae</taxon>
        <taxon>Sordariales</taxon>
        <taxon>Sordariaceae</taxon>
        <taxon>Sordaria</taxon>
    </lineage>
</organism>
<dbReference type="PANTHER" id="PTHR33112:SF12">
    <property type="entry name" value="HETEROKARYON INCOMPATIBILITY DOMAIN-CONTAINING PROTEIN"/>
    <property type="match status" value="1"/>
</dbReference>
<evidence type="ECO:0000313" key="4">
    <source>
        <dbReference type="Proteomes" id="UP001281003"/>
    </source>
</evidence>
<proteinExistence type="predicted"/>
<reference evidence="3" key="2">
    <citation type="submission" date="2023-07" db="EMBL/GenBank/DDBJ databases">
        <authorList>
            <consortium name="Lawrence Berkeley National Laboratory"/>
            <person name="Haridas S."/>
            <person name="Hensen N."/>
            <person name="Bonometti L."/>
            <person name="Westerberg I."/>
            <person name="Brannstrom I.O."/>
            <person name="Guillou S."/>
            <person name="Cros-Aarteil S."/>
            <person name="Calhoun S."/>
            <person name="Kuo A."/>
            <person name="Mondo S."/>
            <person name="Pangilinan J."/>
            <person name="Riley R."/>
            <person name="LaButti K."/>
            <person name="Andreopoulos B."/>
            <person name="Lipzen A."/>
            <person name="Chen C."/>
            <person name="Yanf M."/>
            <person name="Daum C."/>
            <person name="Ng V."/>
            <person name="Clum A."/>
            <person name="Steindorff A."/>
            <person name="Ohm R."/>
            <person name="Martin F."/>
            <person name="Silar P."/>
            <person name="Natvig D."/>
            <person name="Lalanne C."/>
            <person name="Gautier V."/>
            <person name="Ament-velasquez S.L."/>
            <person name="Kruys A."/>
            <person name="Hutchinson M.I."/>
            <person name="Powell A.J."/>
            <person name="Barry K."/>
            <person name="Miller A.N."/>
            <person name="Grigoriev I.V."/>
            <person name="Debuchy R."/>
            <person name="Gladieux P."/>
            <person name="Thoren M.H."/>
            <person name="Johannesson H."/>
        </authorList>
    </citation>
    <scope>NUCLEOTIDE SEQUENCE</scope>
    <source>
        <strain evidence="3">FGSC 1904</strain>
    </source>
</reference>
<evidence type="ECO:0000259" key="2">
    <source>
        <dbReference type="Pfam" id="PF06985"/>
    </source>
</evidence>
<comment type="caution">
    <text evidence="3">The sequence shown here is derived from an EMBL/GenBank/DDBJ whole genome shotgun (WGS) entry which is preliminary data.</text>
</comment>
<dbReference type="PANTHER" id="PTHR33112">
    <property type="entry name" value="DOMAIN PROTEIN, PUTATIVE-RELATED"/>
    <property type="match status" value="1"/>
</dbReference>
<reference evidence="3" key="1">
    <citation type="journal article" date="2023" name="Mol. Phylogenet. Evol.">
        <title>Genome-scale phylogeny and comparative genomics of the fungal order Sordariales.</title>
        <authorList>
            <person name="Hensen N."/>
            <person name="Bonometti L."/>
            <person name="Westerberg I."/>
            <person name="Brannstrom I.O."/>
            <person name="Guillou S."/>
            <person name="Cros-Aarteil S."/>
            <person name="Calhoun S."/>
            <person name="Haridas S."/>
            <person name="Kuo A."/>
            <person name="Mondo S."/>
            <person name="Pangilinan J."/>
            <person name="Riley R."/>
            <person name="LaButti K."/>
            <person name="Andreopoulos B."/>
            <person name="Lipzen A."/>
            <person name="Chen C."/>
            <person name="Yan M."/>
            <person name="Daum C."/>
            <person name="Ng V."/>
            <person name="Clum A."/>
            <person name="Steindorff A."/>
            <person name="Ohm R.A."/>
            <person name="Martin F."/>
            <person name="Silar P."/>
            <person name="Natvig D.O."/>
            <person name="Lalanne C."/>
            <person name="Gautier V."/>
            <person name="Ament-Velasquez S.L."/>
            <person name="Kruys A."/>
            <person name="Hutchinson M.I."/>
            <person name="Powell A.J."/>
            <person name="Barry K."/>
            <person name="Miller A.N."/>
            <person name="Grigoriev I.V."/>
            <person name="Debuchy R."/>
            <person name="Gladieux P."/>
            <person name="Hiltunen Thoren M."/>
            <person name="Johannesson H."/>
        </authorList>
    </citation>
    <scope>NUCLEOTIDE SEQUENCE</scope>
    <source>
        <strain evidence="3">FGSC 1904</strain>
    </source>
</reference>
<sequence length="424" mass="47384">MADYRTALEGSSRYLCFKCQSMLTELWANRYKDHISLFTSVGLVLENSARCSLCRLAAHCLGLEKFEIPSAVLQNIDLPDATIALNFLLPPRIPHSSLMRPFSISFELAISSNSIYYNRHSPSYIKIRSDDLGRLGVSEDFGACPPTPTQTQIPLIKKWLTHCSEDHGPFCDTSSFPPSQSRPLMVIDLKDGCLTDLPPLTTRRYFALSYVWGQAATFQTLIGNVDGLRQRGGINAVRHLLPRTITDAMDLLTALNERYLWCDRLCIIQDDAENKHALIARMDEVYATAFAVILARSGPNAEAGLFAERHPWHTEERISDSLRLVAVPDPGREDEYDLAPLERRGWTFQEKLLARRKLNFSHGLATFECPQAKFSAAISSERPIPDVPLHSESGSVEKGPPLDGSRARAVRIMIALCANTRAEP</sequence>
<dbReference type="InterPro" id="IPR010730">
    <property type="entry name" value="HET"/>
</dbReference>
<evidence type="ECO:0000256" key="1">
    <source>
        <dbReference type="SAM" id="MobiDB-lite"/>
    </source>
</evidence>
<feature type="region of interest" description="Disordered" evidence="1">
    <location>
        <begin position="385"/>
        <end position="404"/>
    </location>
</feature>
<dbReference type="Proteomes" id="UP001281003">
    <property type="component" value="Unassembled WGS sequence"/>
</dbReference>
<accession>A0AAE0UEC6</accession>
<keyword evidence="4" id="KW-1185">Reference proteome</keyword>
<dbReference type="EMBL" id="JAUTDP010000003">
    <property type="protein sequence ID" value="KAK3401106.1"/>
    <property type="molecule type" value="Genomic_DNA"/>
</dbReference>